<dbReference type="PANTHER" id="PTHR43814:SF1">
    <property type="entry name" value="ARGININOSUCCINATE LYASE"/>
    <property type="match status" value="1"/>
</dbReference>
<dbReference type="Gene3D" id="1.20.200.10">
    <property type="entry name" value="Fumarase/aspartase (Central domain)"/>
    <property type="match status" value="1"/>
</dbReference>
<evidence type="ECO:0000259" key="4">
    <source>
        <dbReference type="Pfam" id="PF14698"/>
    </source>
</evidence>
<evidence type="ECO:0000313" key="6">
    <source>
        <dbReference type="Proteomes" id="UP000766550"/>
    </source>
</evidence>
<dbReference type="OrthoDB" id="27337at2157"/>
<dbReference type="AlphaFoldDB" id="A0A8J7Y7T7"/>
<dbReference type="SUPFAM" id="SSF48557">
    <property type="entry name" value="L-aspartase-like"/>
    <property type="match status" value="1"/>
</dbReference>
<dbReference type="PANTHER" id="PTHR43814">
    <property type="entry name" value="ARGININOSUCCINATE LYASE"/>
    <property type="match status" value="1"/>
</dbReference>
<keyword evidence="5" id="KW-0456">Lyase</keyword>
<dbReference type="GO" id="GO:0005829">
    <property type="term" value="C:cytosol"/>
    <property type="evidence" value="ECO:0007669"/>
    <property type="project" value="TreeGrafter"/>
</dbReference>
<dbReference type="CDD" id="cd01359">
    <property type="entry name" value="Argininosuccinate_lyase"/>
    <property type="match status" value="1"/>
</dbReference>
<dbReference type="PRINTS" id="PR00145">
    <property type="entry name" value="ARGSUCLYASE"/>
</dbReference>
<dbReference type="Proteomes" id="UP000766550">
    <property type="component" value="Unassembled WGS sequence"/>
</dbReference>
<feature type="domain" description="Fumarate lyase N-terminal" evidence="3">
    <location>
        <begin position="51"/>
        <end position="303"/>
    </location>
</feature>
<dbReference type="RefSeq" id="WP_162319406.1">
    <property type="nucleotide sequence ID" value="NZ_JAHQXF010000004.1"/>
</dbReference>
<dbReference type="EC" id="4.3.2.1" evidence="1"/>
<gene>
    <name evidence="5" type="primary">argH</name>
    <name evidence="5" type="ORF">KTS45_18975</name>
</gene>
<keyword evidence="2" id="KW-0175">Coiled coil</keyword>
<dbReference type="Pfam" id="PF14698">
    <property type="entry name" value="ASL_C2"/>
    <property type="match status" value="1"/>
</dbReference>
<evidence type="ECO:0000313" key="5">
    <source>
        <dbReference type="EMBL" id="MBV0926295.1"/>
    </source>
</evidence>
<protein>
    <recommendedName>
        <fullName evidence="1">Argininosuccinate lyase</fullName>
        <ecNumber evidence="1">4.3.2.1</ecNumber>
    </recommendedName>
</protein>
<reference evidence="5 6" key="1">
    <citation type="submission" date="2021-06" db="EMBL/GenBank/DDBJ databases">
        <title>New haloarchaea isolates fom saline soil.</title>
        <authorList>
            <person name="Duran-Viseras A."/>
            <person name="Sanchez-Porro C.S."/>
            <person name="Ventosa A."/>
        </authorList>
    </citation>
    <scope>NUCLEOTIDE SEQUENCE [LARGE SCALE GENOMIC DNA]</scope>
    <source>
        <strain evidence="5 6">JCM 183640</strain>
    </source>
</reference>
<name>A0A8J7Y7T7_9EURY</name>
<keyword evidence="6" id="KW-1185">Reference proteome</keyword>
<dbReference type="GO" id="GO:0042450">
    <property type="term" value="P:L-arginine biosynthetic process via ornithine"/>
    <property type="evidence" value="ECO:0007669"/>
    <property type="project" value="UniProtKB-UniRule"/>
</dbReference>
<dbReference type="InterPro" id="IPR000362">
    <property type="entry name" value="Fumarate_lyase_fam"/>
</dbReference>
<feature type="domain" description="Argininosuccinate lyase C-terminal" evidence="4">
    <location>
        <begin position="369"/>
        <end position="446"/>
    </location>
</feature>
<dbReference type="Gene3D" id="1.10.40.30">
    <property type="entry name" value="Fumarase/aspartase (C-terminal domain)"/>
    <property type="match status" value="1"/>
</dbReference>
<evidence type="ECO:0000256" key="2">
    <source>
        <dbReference type="SAM" id="Coils"/>
    </source>
</evidence>
<dbReference type="InterPro" id="IPR009049">
    <property type="entry name" value="Argininosuccinate_lyase"/>
</dbReference>
<accession>A0A8J7Y7T7</accession>
<dbReference type="InterPro" id="IPR029419">
    <property type="entry name" value="Arg_succ_lyase_C"/>
</dbReference>
<dbReference type="PRINTS" id="PR00149">
    <property type="entry name" value="FUMRATELYASE"/>
</dbReference>
<dbReference type="Gene3D" id="1.10.275.10">
    <property type="entry name" value="Fumarase/aspartase (N-terminal domain)"/>
    <property type="match status" value="1"/>
</dbReference>
<evidence type="ECO:0000259" key="3">
    <source>
        <dbReference type="Pfam" id="PF00206"/>
    </source>
</evidence>
<comment type="caution">
    <text evidence="5">The sequence shown here is derived from an EMBL/GenBank/DDBJ whole genome shotgun (WGS) entry which is preliminary data.</text>
</comment>
<proteinExistence type="predicted"/>
<feature type="coiled-coil region" evidence="2">
    <location>
        <begin position="463"/>
        <end position="497"/>
    </location>
</feature>
<sequence>MTGDDSISRERLEASPGEIYTETIEEPVYEFKREHYFDHLVETNKAWVLMLVETDLVPESEGATLLEALEDLQEEGSEALGEYNPDYEYFYSHMEQVLIEETTEEIAGNINIGRTRPEPLARMETRERLITVLDQLNDLRETLLDIAQREVETVMPQWTHYQHAQISTVGHYILAITSALERDFDRLYDSYDTVNECTLGCGALAGASYPLDRELVAELLGFDGFKNNTIDCVAGGDHHMEPASAMANMMTTLSRFCQDVYTWHTREFGFAEIGDEYAGSSSMMPQKKNPYPFEYVRARSGHVTAKATSVQETLHNTNYQDIKDVEEDAVYPLFEAFDETSRSLRLLNGTIESTTFDAEAMMREAEDGFASCTELASRIHRNTDLSYRTAHRIVGDMVLRAINSDMTASDVGSDLVNESAEEIVGERLDIDDEFVQAALDPEAFVEVHDGPGGPAPKEVRRRIQDQRATVDEHRVRVNDLRESLDAAEEMRSERLEELTQ</sequence>
<dbReference type="InterPro" id="IPR022761">
    <property type="entry name" value="Fumarate_lyase_N"/>
</dbReference>
<dbReference type="NCBIfam" id="TIGR00838">
    <property type="entry name" value="argH"/>
    <property type="match status" value="1"/>
</dbReference>
<dbReference type="InterPro" id="IPR024083">
    <property type="entry name" value="Fumarase/histidase_N"/>
</dbReference>
<evidence type="ECO:0000256" key="1">
    <source>
        <dbReference type="NCBIfam" id="TIGR00838"/>
    </source>
</evidence>
<dbReference type="EMBL" id="JAHQXF010000004">
    <property type="protein sequence ID" value="MBV0926295.1"/>
    <property type="molecule type" value="Genomic_DNA"/>
</dbReference>
<organism evidence="5 6">
    <name type="scientific">Haloarcula limicola</name>
    <dbReference type="NCBI Taxonomy" id="1429915"/>
    <lineage>
        <taxon>Archaea</taxon>
        <taxon>Methanobacteriati</taxon>
        <taxon>Methanobacteriota</taxon>
        <taxon>Stenosarchaea group</taxon>
        <taxon>Halobacteria</taxon>
        <taxon>Halobacteriales</taxon>
        <taxon>Haloarculaceae</taxon>
        <taxon>Haloarcula</taxon>
    </lineage>
</organism>
<dbReference type="InterPro" id="IPR008948">
    <property type="entry name" value="L-Aspartase-like"/>
</dbReference>
<dbReference type="GO" id="GO:0004056">
    <property type="term" value="F:argininosuccinate lyase activity"/>
    <property type="evidence" value="ECO:0007669"/>
    <property type="project" value="UniProtKB-UniRule"/>
</dbReference>
<dbReference type="Pfam" id="PF00206">
    <property type="entry name" value="Lyase_1"/>
    <property type="match status" value="1"/>
</dbReference>